<feature type="non-terminal residue" evidence="3">
    <location>
        <position position="1"/>
    </location>
</feature>
<organism evidence="3 4">
    <name type="scientific">Perkinsus olseni</name>
    <name type="common">Perkinsus atlanticus</name>
    <dbReference type="NCBI Taxonomy" id="32597"/>
    <lineage>
        <taxon>Eukaryota</taxon>
        <taxon>Sar</taxon>
        <taxon>Alveolata</taxon>
        <taxon>Perkinsozoa</taxon>
        <taxon>Perkinsea</taxon>
        <taxon>Perkinsida</taxon>
        <taxon>Perkinsidae</taxon>
        <taxon>Perkinsus</taxon>
    </lineage>
</organism>
<feature type="signal peptide" evidence="2">
    <location>
        <begin position="1"/>
        <end position="17"/>
    </location>
</feature>
<evidence type="ECO:0000256" key="1">
    <source>
        <dbReference type="SAM" id="Phobius"/>
    </source>
</evidence>
<name>A0A7J6R1T8_PEROL</name>
<evidence type="ECO:0000313" key="3">
    <source>
        <dbReference type="EMBL" id="KAF4714859.1"/>
    </source>
</evidence>
<keyword evidence="1" id="KW-0812">Transmembrane</keyword>
<comment type="caution">
    <text evidence="3">The sequence shown here is derived from an EMBL/GenBank/DDBJ whole genome shotgun (WGS) entry which is preliminary data.</text>
</comment>
<dbReference type="AlphaFoldDB" id="A0A7J6R1T8"/>
<evidence type="ECO:0000256" key="2">
    <source>
        <dbReference type="SAM" id="SignalP"/>
    </source>
</evidence>
<feature type="transmembrane region" description="Helical" evidence="1">
    <location>
        <begin position="175"/>
        <end position="195"/>
    </location>
</feature>
<dbReference type="EMBL" id="JABANM010025264">
    <property type="protein sequence ID" value="KAF4714859.1"/>
    <property type="molecule type" value="Genomic_DNA"/>
</dbReference>
<feature type="transmembrane region" description="Helical" evidence="1">
    <location>
        <begin position="283"/>
        <end position="302"/>
    </location>
</feature>
<feature type="transmembrane region" description="Helical" evidence="1">
    <location>
        <begin position="207"/>
        <end position="225"/>
    </location>
</feature>
<feature type="transmembrane region" description="Helical" evidence="1">
    <location>
        <begin position="149"/>
        <end position="166"/>
    </location>
</feature>
<reference evidence="3 4" key="1">
    <citation type="submission" date="2020-04" db="EMBL/GenBank/DDBJ databases">
        <title>Perkinsus olseni comparative genomics.</title>
        <authorList>
            <person name="Bogema D.R."/>
        </authorList>
    </citation>
    <scope>NUCLEOTIDE SEQUENCE [LARGE SCALE GENOMIC DNA]</scope>
    <source>
        <strain evidence="3">ATCC PRA-205</strain>
    </source>
</reference>
<dbReference type="Proteomes" id="UP000574390">
    <property type="component" value="Unassembled WGS sequence"/>
</dbReference>
<keyword evidence="1" id="KW-1133">Transmembrane helix</keyword>
<keyword evidence="1" id="KW-0472">Membrane</keyword>
<protein>
    <submittedName>
        <fullName evidence="3">Uncharacterized protein</fullName>
    </submittedName>
</protein>
<gene>
    <name evidence="3" type="ORF">FOZ62_023385</name>
</gene>
<proteinExistence type="predicted"/>
<feature type="transmembrane region" description="Helical" evidence="1">
    <location>
        <begin position="118"/>
        <end position="137"/>
    </location>
</feature>
<evidence type="ECO:0000313" key="4">
    <source>
        <dbReference type="Proteomes" id="UP000574390"/>
    </source>
</evidence>
<accession>A0A7J6R1T8</accession>
<sequence>FLKTISLLKIMVVLDLASDKGGPPGAVDDQATLLDGHRAAASLLEVNPTPMSEETIQEGASSELSALLLRLPPSSTVTEIVDSEEGESYAYSRCVQPIANAASASASALAESDYARSLTHFLIVCIMAASYSRFLAAYCGVPQKINRSWQHWIFTSIVTLCGAIVIHRICRPTKLWVTAATPFVYSLIQMVVGAIPLSADADTIKSAPALGVATIILAASALGILMTRYAYYHVDCVARLLMGIVFLVFLWLRTPPGYYFHLHHYLHCTLLALAFGRVKGEEVPAIAQAILIGMALQGAAVWGTDSLYDKKADE</sequence>
<feature type="chain" id="PRO_5029533059" evidence="2">
    <location>
        <begin position="18"/>
        <end position="314"/>
    </location>
</feature>
<keyword evidence="2" id="KW-0732">Signal</keyword>
<feature type="transmembrane region" description="Helical" evidence="1">
    <location>
        <begin position="232"/>
        <end position="252"/>
    </location>
</feature>